<evidence type="ECO:0008006" key="4">
    <source>
        <dbReference type="Google" id="ProtNLM"/>
    </source>
</evidence>
<evidence type="ECO:0000256" key="1">
    <source>
        <dbReference type="SAM" id="MobiDB-lite"/>
    </source>
</evidence>
<proteinExistence type="predicted"/>
<name>A0ABW7JPY7_9NOCA</name>
<evidence type="ECO:0000313" key="2">
    <source>
        <dbReference type="EMBL" id="MFH5209224.1"/>
    </source>
</evidence>
<feature type="region of interest" description="Disordered" evidence="1">
    <location>
        <begin position="1"/>
        <end position="26"/>
    </location>
</feature>
<feature type="region of interest" description="Disordered" evidence="1">
    <location>
        <begin position="197"/>
        <end position="235"/>
    </location>
</feature>
<sequence>MTIEHDVIEPRRRERNAARSPEVLPPDVDTKVSALRRLDSPEARIAAVTVMLNHARSGLLAAIAAHDLPEIVNYKAKASAIHEISKQLRLGKEMQLDAAEFVRRAERGLGVAIREGQARGEVETRSEGAARGPLIRDHRVDSSMIKPKPSDFAAKAELSGNGGGIYAMTDNVTDEQFEEALADAKAEENLSRANVARKAKAKAAAPETDTEPAPPSAVDEPPRRTRGKAKEKPEPIAPIAGKRKNDLKASPTELLENIEGMLAAIVQTCKYIDPAGVERAQREPLTHRVFEHLGFIRRSMKEIRNV</sequence>
<dbReference type="RefSeq" id="WP_395114924.1">
    <property type="nucleotide sequence ID" value="NZ_JBIMSO010000051.1"/>
</dbReference>
<dbReference type="EMBL" id="JBIMSO010000051">
    <property type="protein sequence ID" value="MFH5209224.1"/>
    <property type="molecule type" value="Genomic_DNA"/>
</dbReference>
<reference evidence="2 3" key="1">
    <citation type="submission" date="2024-10" db="EMBL/GenBank/DDBJ databases">
        <authorList>
            <person name="Riesco R."/>
        </authorList>
    </citation>
    <scope>NUCLEOTIDE SEQUENCE [LARGE SCALE GENOMIC DNA]</scope>
    <source>
        <strain evidence="2 3">NCIMB 15449</strain>
    </source>
</reference>
<accession>A0ABW7JPY7</accession>
<feature type="compositionally biased region" description="Basic and acidic residues" evidence="1">
    <location>
        <begin position="1"/>
        <end position="17"/>
    </location>
</feature>
<evidence type="ECO:0000313" key="3">
    <source>
        <dbReference type="Proteomes" id="UP001609175"/>
    </source>
</evidence>
<feature type="compositionally biased region" description="Basic and acidic residues" evidence="1">
    <location>
        <begin position="220"/>
        <end position="234"/>
    </location>
</feature>
<dbReference type="Proteomes" id="UP001609175">
    <property type="component" value="Unassembled WGS sequence"/>
</dbReference>
<protein>
    <recommendedName>
        <fullName evidence="4">DUF222 domain-containing protein</fullName>
    </recommendedName>
</protein>
<organism evidence="2 3">
    <name type="scientific">Antrihabitans spumae</name>
    <dbReference type="NCBI Taxonomy" id="3373370"/>
    <lineage>
        <taxon>Bacteria</taxon>
        <taxon>Bacillati</taxon>
        <taxon>Actinomycetota</taxon>
        <taxon>Actinomycetes</taxon>
        <taxon>Mycobacteriales</taxon>
        <taxon>Nocardiaceae</taxon>
        <taxon>Antrihabitans</taxon>
    </lineage>
</organism>
<gene>
    <name evidence="2" type="ORF">ACHIPZ_13620</name>
</gene>
<comment type="caution">
    <text evidence="2">The sequence shown here is derived from an EMBL/GenBank/DDBJ whole genome shotgun (WGS) entry which is preliminary data.</text>
</comment>